<organism evidence="1 2">
    <name type="scientific">Elizabethkingia meningoseptica</name>
    <name type="common">Chryseobacterium meningosepticum</name>
    <dbReference type="NCBI Taxonomy" id="238"/>
    <lineage>
        <taxon>Bacteria</taxon>
        <taxon>Pseudomonadati</taxon>
        <taxon>Bacteroidota</taxon>
        <taxon>Flavobacteriia</taxon>
        <taxon>Flavobacteriales</taxon>
        <taxon>Weeksellaceae</taxon>
        <taxon>Elizabethkingia</taxon>
    </lineage>
</organism>
<dbReference type="EMBL" id="MPOG01000001">
    <property type="protein sequence ID" value="OOH98142.1"/>
    <property type="molecule type" value="Genomic_DNA"/>
</dbReference>
<reference evidence="1 2" key="1">
    <citation type="submission" date="2016-11" db="EMBL/GenBank/DDBJ databases">
        <title>Genome sequence and comparative genomic analysis of clinical strain Elizabethkingia meningoseptica 61421 PRCM.</title>
        <authorList>
            <person name="Wang M."/>
            <person name="Hu S."/>
            <person name="Cao L."/>
            <person name="Jiang T."/>
            <person name="Zhou Y."/>
            <person name="Ming D."/>
        </authorList>
    </citation>
    <scope>NUCLEOTIDE SEQUENCE [LARGE SCALE GENOMIC DNA]</scope>
    <source>
        <strain evidence="1 2">61421 PRCM</strain>
    </source>
</reference>
<dbReference type="eggNOG" id="COG2203">
    <property type="taxonomic scope" value="Bacteria"/>
</dbReference>
<dbReference type="InterPro" id="IPR029016">
    <property type="entry name" value="GAF-like_dom_sf"/>
</dbReference>
<sequence>MFQDRKSPFILRVAFHKYLEVLEDIRDNDPESYRSEYARAVLEKTDKIPELRDGFENLNIIHENEELIHLILADLFPVALTHNEIKAASVPFFNLTFNYTERFKTLLKDAGQSFEIKIRDIDDDYFYIMNCVVIIHSYFKKELKPSTPLFFDIPDKQGIVRHYRLTINADFTETIPTEKSYFLSDEEIDFLMDNYDDIELWKSKFPEQSWIMKGFFIISLTDVTTDFSLSELKSNLLSIDPETGTFDGSFEPILSSYFEVPDLKVGFMFFNSEENKLESLQSKNHRTLFSSSILEYLYQKLGSDIIGKEVYDELIQNNKPVVISDISKYSDSEKFQFVSGYFAEHDIHSFVMIPVVKDNRLLAILELSSGIKGAFNSIKVKKLDFITPFLLFTISRFHYEWQTKLDAIIQQEYTSLHPSVAWKFREEAQKSFFGHLRDEEYSPKEISFENVYPLFGQTDIKSSSSIRNKAQQEDLLEQLNQLVHIFENIDGDKSVNGKILFGIKILTEEVEAGLKTDTEQRVLRFLSTEVHPYIKANTNPEVEDYFSRLELNGSTLYKKRKSFDETVSVINKNFANILEKRQQDAQLIFPHYFEMFKTDGVEHNIYIGQSISPTKDFGKENLHQLRYWQLETICEMERSHKTLKYRLPYQLDVHSLILIFNVSLSIRFRMDEKRFDVDGAYNSRYEVVKKRIDKAYIKDTTERITQPGKICIVYSSNEDIKEYYAYIQLLQEKAYLSDHVETLEVEELPGINGLKALRIGIL</sequence>
<dbReference type="Gene3D" id="3.30.450.40">
    <property type="match status" value="1"/>
</dbReference>
<proteinExistence type="predicted"/>
<protein>
    <submittedName>
        <fullName evidence="1">GAF domain-containing protein</fullName>
    </submittedName>
</protein>
<name>A0A1T3IAT1_ELIME</name>
<dbReference type="Proteomes" id="UP000188947">
    <property type="component" value="Unassembled WGS sequence"/>
</dbReference>
<evidence type="ECO:0000313" key="1">
    <source>
        <dbReference type="EMBL" id="OOH98142.1"/>
    </source>
</evidence>
<dbReference type="AlphaFoldDB" id="A0A1T3IAT1"/>
<accession>A0A1T3IAT1</accession>
<comment type="caution">
    <text evidence="1">The sequence shown here is derived from an EMBL/GenBank/DDBJ whole genome shotgun (WGS) entry which is preliminary data.</text>
</comment>
<evidence type="ECO:0000313" key="2">
    <source>
        <dbReference type="Proteomes" id="UP000188947"/>
    </source>
</evidence>
<dbReference type="SUPFAM" id="SSF55781">
    <property type="entry name" value="GAF domain-like"/>
    <property type="match status" value="1"/>
</dbReference>
<gene>
    <name evidence="1" type="ORF">BMF97_02420</name>
</gene>
<keyword evidence="2" id="KW-1185">Reference proteome</keyword>
<dbReference type="OrthoDB" id="627374at2"/>
<dbReference type="STRING" id="238.BBD35_01695"/>
<dbReference type="RefSeq" id="WP_070904768.1">
    <property type="nucleotide sequence ID" value="NZ_CP016378.1"/>
</dbReference>